<evidence type="ECO:0000259" key="12">
    <source>
        <dbReference type="PROSITE" id="PS50052"/>
    </source>
</evidence>
<dbReference type="InterPro" id="IPR020590">
    <property type="entry name" value="Guanylate_kinase_CS"/>
</dbReference>
<accession>A0A4R7ZTB8</accession>
<dbReference type="InterPro" id="IPR008145">
    <property type="entry name" value="GK/Ca_channel_bsu"/>
</dbReference>
<dbReference type="GO" id="GO:0005524">
    <property type="term" value="F:ATP binding"/>
    <property type="evidence" value="ECO:0007669"/>
    <property type="project" value="UniProtKB-UniRule"/>
</dbReference>
<dbReference type="FunFam" id="3.30.63.10:FF:000002">
    <property type="entry name" value="Guanylate kinase 1"/>
    <property type="match status" value="1"/>
</dbReference>
<proteinExistence type="inferred from homology"/>
<dbReference type="InterPro" id="IPR027417">
    <property type="entry name" value="P-loop_NTPase"/>
</dbReference>
<comment type="subcellular location">
    <subcellularLocation>
        <location evidence="11">Cytoplasm</location>
    </subcellularLocation>
</comment>
<evidence type="ECO:0000256" key="5">
    <source>
        <dbReference type="ARBA" id="ARBA00022679"/>
    </source>
</evidence>
<evidence type="ECO:0000256" key="10">
    <source>
        <dbReference type="ARBA" id="ARBA00048594"/>
    </source>
</evidence>
<dbReference type="NCBIfam" id="TIGR03263">
    <property type="entry name" value="guanyl_kin"/>
    <property type="match status" value="1"/>
</dbReference>
<dbReference type="OrthoDB" id="9808150at2"/>
<evidence type="ECO:0000256" key="9">
    <source>
        <dbReference type="ARBA" id="ARBA00030128"/>
    </source>
</evidence>
<dbReference type="SMART" id="SM00072">
    <property type="entry name" value="GuKc"/>
    <property type="match status" value="1"/>
</dbReference>
<comment type="function">
    <text evidence="1 11">Essential for recycling GMP and indirectly, cGMP.</text>
</comment>
<feature type="domain" description="Guanylate kinase-like" evidence="12">
    <location>
        <begin position="4"/>
        <end position="183"/>
    </location>
</feature>
<evidence type="ECO:0000256" key="11">
    <source>
        <dbReference type="HAMAP-Rule" id="MF_00328"/>
    </source>
</evidence>
<keyword evidence="6 11" id="KW-0547">Nucleotide-binding</keyword>
<evidence type="ECO:0000256" key="4">
    <source>
        <dbReference type="ARBA" id="ARBA00016296"/>
    </source>
</evidence>
<evidence type="ECO:0000256" key="6">
    <source>
        <dbReference type="ARBA" id="ARBA00022741"/>
    </source>
</evidence>
<sequence length="194" mass="22004">MKKGLLIILSGPSGVGKGTVRKYFMQDSELNLAYSLSMTTRKPRAGEQDGVDYLFVEKEDFEKAIEHGELLEWAEFVGNYYGTPMSQVEKLRNEGKNVLLEIEVQGAKQVADKVPDAISIFMIPPTMEELAKRIRGRKSEAEEVVQERLAKAEKEMELIKDYKYVVCNDDPELAAQYIGLIVKRHMNDNETLAQ</sequence>
<name>A0A4R7ZTB8_9FIRM</name>
<dbReference type="PROSITE" id="PS00856">
    <property type="entry name" value="GUANYLATE_KINASE_1"/>
    <property type="match status" value="1"/>
</dbReference>
<comment type="caution">
    <text evidence="13">The sequence shown here is derived from an EMBL/GenBank/DDBJ whole genome shotgun (WGS) entry which is preliminary data.</text>
</comment>
<dbReference type="GO" id="GO:0005829">
    <property type="term" value="C:cytosol"/>
    <property type="evidence" value="ECO:0007669"/>
    <property type="project" value="TreeGrafter"/>
</dbReference>
<dbReference type="InterPro" id="IPR017665">
    <property type="entry name" value="Guanylate_kinase"/>
</dbReference>
<dbReference type="Gene3D" id="3.40.50.300">
    <property type="entry name" value="P-loop containing nucleotide triphosphate hydrolases"/>
    <property type="match status" value="1"/>
</dbReference>
<dbReference type="SUPFAM" id="SSF52540">
    <property type="entry name" value="P-loop containing nucleoside triphosphate hydrolases"/>
    <property type="match status" value="1"/>
</dbReference>
<keyword evidence="5 11" id="KW-0808">Transferase</keyword>
<evidence type="ECO:0000313" key="14">
    <source>
        <dbReference type="Proteomes" id="UP000294743"/>
    </source>
</evidence>
<keyword evidence="11" id="KW-0963">Cytoplasm</keyword>
<comment type="similarity">
    <text evidence="2 11">Belongs to the guanylate kinase family.</text>
</comment>
<protein>
    <recommendedName>
        <fullName evidence="4 11">Guanylate kinase</fullName>
        <ecNumber evidence="3 11">2.7.4.8</ecNumber>
    </recommendedName>
    <alternativeName>
        <fullName evidence="9 11">GMP kinase</fullName>
    </alternativeName>
</protein>
<dbReference type="AlphaFoldDB" id="A0A4R7ZTB8"/>
<evidence type="ECO:0000256" key="1">
    <source>
        <dbReference type="ARBA" id="ARBA00003531"/>
    </source>
</evidence>
<dbReference type="EMBL" id="SODD01000010">
    <property type="protein sequence ID" value="TDW20786.1"/>
    <property type="molecule type" value="Genomic_DNA"/>
</dbReference>
<keyword evidence="14" id="KW-1185">Reference proteome</keyword>
<dbReference type="InterPro" id="IPR008144">
    <property type="entry name" value="Guanylate_kin-like_dom"/>
</dbReference>
<feature type="binding site" evidence="11">
    <location>
        <begin position="11"/>
        <end position="18"/>
    </location>
    <ligand>
        <name>ATP</name>
        <dbReference type="ChEBI" id="CHEBI:30616"/>
    </ligand>
</feature>
<dbReference type="Pfam" id="PF00625">
    <property type="entry name" value="Guanylate_kin"/>
    <property type="match status" value="1"/>
</dbReference>
<dbReference type="PANTHER" id="PTHR23117:SF13">
    <property type="entry name" value="GUANYLATE KINASE"/>
    <property type="match status" value="1"/>
</dbReference>
<dbReference type="PANTHER" id="PTHR23117">
    <property type="entry name" value="GUANYLATE KINASE-RELATED"/>
    <property type="match status" value="1"/>
</dbReference>
<dbReference type="PROSITE" id="PS50052">
    <property type="entry name" value="GUANYLATE_KINASE_2"/>
    <property type="match status" value="1"/>
</dbReference>
<evidence type="ECO:0000256" key="7">
    <source>
        <dbReference type="ARBA" id="ARBA00022777"/>
    </source>
</evidence>
<evidence type="ECO:0000256" key="8">
    <source>
        <dbReference type="ARBA" id="ARBA00022840"/>
    </source>
</evidence>
<dbReference type="CDD" id="cd00071">
    <property type="entry name" value="GMPK"/>
    <property type="match status" value="1"/>
</dbReference>
<gene>
    <name evidence="11" type="primary">gmk</name>
    <name evidence="13" type="ORF">EDD63_1106</name>
</gene>
<dbReference type="RefSeq" id="WP_134168833.1">
    <property type="nucleotide sequence ID" value="NZ_SODD01000010.1"/>
</dbReference>
<reference evidence="13 14" key="1">
    <citation type="submission" date="2019-03" db="EMBL/GenBank/DDBJ databases">
        <title>Genomic Encyclopedia of Type Strains, Phase IV (KMG-IV): sequencing the most valuable type-strain genomes for metagenomic binning, comparative biology and taxonomic classification.</title>
        <authorList>
            <person name="Goeker M."/>
        </authorList>
    </citation>
    <scope>NUCLEOTIDE SEQUENCE [LARGE SCALE GENOMIC DNA]</scope>
    <source>
        <strain evidence="13 14">DSM 28867</strain>
    </source>
</reference>
<evidence type="ECO:0000256" key="2">
    <source>
        <dbReference type="ARBA" id="ARBA00005790"/>
    </source>
</evidence>
<keyword evidence="8 11" id="KW-0067">ATP-binding</keyword>
<organism evidence="13 14">
    <name type="scientific">Breznakia blatticola</name>
    <dbReference type="NCBI Taxonomy" id="1754012"/>
    <lineage>
        <taxon>Bacteria</taxon>
        <taxon>Bacillati</taxon>
        <taxon>Bacillota</taxon>
        <taxon>Erysipelotrichia</taxon>
        <taxon>Erysipelotrichales</taxon>
        <taxon>Erysipelotrichaceae</taxon>
        <taxon>Breznakia</taxon>
    </lineage>
</organism>
<evidence type="ECO:0000313" key="13">
    <source>
        <dbReference type="EMBL" id="TDW20786.1"/>
    </source>
</evidence>
<dbReference type="GO" id="GO:0004385">
    <property type="term" value="F:GMP kinase activity"/>
    <property type="evidence" value="ECO:0007669"/>
    <property type="project" value="UniProtKB-UniRule"/>
</dbReference>
<dbReference type="EC" id="2.7.4.8" evidence="3 11"/>
<keyword evidence="7 11" id="KW-0418">Kinase</keyword>
<dbReference type="Proteomes" id="UP000294743">
    <property type="component" value="Unassembled WGS sequence"/>
</dbReference>
<comment type="catalytic activity">
    <reaction evidence="10 11">
        <text>GMP + ATP = GDP + ADP</text>
        <dbReference type="Rhea" id="RHEA:20780"/>
        <dbReference type="ChEBI" id="CHEBI:30616"/>
        <dbReference type="ChEBI" id="CHEBI:58115"/>
        <dbReference type="ChEBI" id="CHEBI:58189"/>
        <dbReference type="ChEBI" id="CHEBI:456216"/>
        <dbReference type="EC" id="2.7.4.8"/>
    </reaction>
</comment>
<dbReference type="HAMAP" id="MF_00328">
    <property type="entry name" value="Guanylate_kinase"/>
    <property type="match status" value="1"/>
</dbReference>
<evidence type="ECO:0000256" key="3">
    <source>
        <dbReference type="ARBA" id="ARBA00012961"/>
    </source>
</evidence>
<dbReference type="Gene3D" id="3.30.63.10">
    <property type="entry name" value="Guanylate Kinase phosphate binding domain"/>
    <property type="match status" value="1"/>
</dbReference>